<proteinExistence type="predicted"/>
<dbReference type="AlphaFoldDB" id="L9ZDK1"/>
<evidence type="ECO:0000313" key="4">
    <source>
        <dbReference type="Proteomes" id="UP000011511"/>
    </source>
</evidence>
<comment type="caution">
    <text evidence="3">The sequence shown here is derived from an EMBL/GenBank/DDBJ whole genome shotgun (WGS) entry which is preliminary data.</text>
</comment>
<gene>
    <name evidence="3" type="ORF">C485_18007</name>
</gene>
<keyword evidence="2" id="KW-1133">Transmembrane helix</keyword>
<dbReference type="PATRIC" id="fig|1227494.3.peg.3582"/>
<name>L9ZDK1_NATA2</name>
<evidence type="ECO:0000256" key="2">
    <source>
        <dbReference type="SAM" id="Phobius"/>
    </source>
</evidence>
<dbReference type="Proteomes" id="UP000011511">
    <property type="component" value="Unassembled WGS sequence"/>
</dbReference>
<dbReference type="EMBL" id="AOIK01000043">
    <property type="protein sequence ID" value="ELY83672.1"/>
    <property type="molecule type" value="Genomic_DNA"/>
</dbReference>
<protein>
    <submittedName>
        <fullName evidence="3">Uncharacterized protein</fullName>
    </submittedName>
</protein>
<keyword evidence="2" id="KW-0812">Transmembrane</keyword>
<keyword evidence="1" id="KW-0175">Coiled coil</keyword>
<dbReference type="RefSeq" id="WP_007110816.1">
    <property type="nucleotide sequence ID" value="NZ_AOIK01000043.1"/>
</dbReference>
<reference evidence="3 4" key="1">
    <citation type="journal article" date="2014" name="PLoS Genet.">
        <title>Phylogenetically driven sequencing of extremely halophilic archaea reveals strategies for static and dynamic osmo-response.</title>
        <authorList>
            <person name="Becker E.A."/>
            <person name="Seitzer P.M."/>
            <person name="Tritt A."/>
            <person name="Larsen D."/>
            <person name="Krusor M."/>
            <person name="Yao A.I."/>
            <person name="Wu D."/>
            <person name="Madern D."/>
            <person name="Eisen J.A."/>
            <person name="Darling A.E."/>
            <person name="Facciotti M.T."/>
        </authorList>
    </citation>
    <scope>NUCLEOTIDE SEQUENCE [LARGE SCALE GENOMIC DNA]</scope>
    <source>
        <strain evidence="3 4">JCM 12890</strain>
    </source>
</reference>
<evidence type="ECO:0000313" key="3">
    <source>
        <dbReference type="EMBL" id="ELY83672.1"/>
    </source>
</evidence>
<feature type="coiled-coil region" evidence="1">
    <location>
        <begin position="123"/>
        <end position="153"/>
    </location>
</feature>
<organism evidence="3 4">
    <name type="scientific">Natrinema altunense (strain JCM 12890 / CGMCC 1.3731 / AJ2)</name>
    <dbReference type="NCBI Taxonomy" id="1227494"/>
    <lineage>
        <taxon>Archaea</taxon>
        <taxon>Methanobacteriati</taxon>
        <taxon>Methanobacteriota</taxon>
        <taxon>Stenosarchaea group</taxon>
        <taxon>Halobacteria</taxon>
        <taxon>Halobacteriales</taxon>
        <taxon>Natrialbaceae</taxon>
        <taxon>Natrinema</taxon>
    </lineage>
</organism>
<accession>L9ZDK1</accession>
<sequence>MAVDLVFNWLQEWAQVIAGLGSVLLTGGLVYLYWQQQNLLKRELNRDVRHRHTETLRKRIRAWHGDIDELGVSDDAGFFSDETNLPKVRGASVEPAAPLVDVVGRDTGFRVVPEAIEDDRYLRDLLENHASELRELKEEIEGLYQDFESAKSDFRSEFSDGRKVETEGYILEPTQFFDEWVFQKAVILNREHLSTDKERLRAIAEDSMDETTARSDPATVSFTADARGSARVYTYEALLKSDDLDDLDEYRDEIEEEVLEIYYDAIDDLGEEGVYRHAVDAAEILDEMAERIEELKAKLVEYEGHPLYMGDCPYLDEATL</sequence>
<keyword evidence="4" id="KW-1185">Reference proteome</keyword>
<feature type="coiled-coil region" evidence="1">
    <location>
        <begin position="278"/>
        <end position="305"/>
    </location>
</feature>
<keyword evidence="2" id="KW-0472">Membrane</keyword>
<feature type="transmembrane region" description="Helical" evidence="2">
    <location>
        <begin position="13"/>
        <end position="34"/>
    </location>
</feature>
<evidence type="ECO:0000256" key="1">
    <source>
        <dbReference type="SAM" id="Coils"/>
    </source>
</evidence>